<dbReference type="EMBL" id="CAXAMN010003614">
    <property type="protein sequence ID" value="CAK9005368.1"/>
    <property type="molecule type" value="Genomic_DNA"/>
</dbReference>
<proteinExistence type="predicted"/>
<evidence type="ECO:0000313" key="1">
    <source>
        <dbReference type="EMBL" id="CAK9005368.1"/>
    </source>
</evidence>
<accession>A0ABP0ISJ2</accession>
<evidence type="ECO:0000313" key="2">
    <source>
        <dbReference type="Proteomes" id="UP001642484"/>
    </source>
</evidence>
<dbReference type="Gene3D" id="1.10.510.10">
    <property type="entry name" value="Transferase(Phosphotransferase) domain 1"/>
    <property type="match status" value="1"/>
</dbReference>
<gene>
    <name evidence="1" type="ORF">CCMP2556_LOCUS8041</name>
</gene>
<feature type="non-terminal residue" evidence="1">
    <location>
        <position position="60"/>
    </location>
</feature>
<organism evidence="1 2">
    <name type="scientific">Durusdinium trenchii</name>
    <dbReference type="NCBI Taxonomy" id="1381693"/>
    <lineage>
        <taxon>Eukaryota</taxon>
        <taxon>Sar</taxon>
        <taxon>Alveolata</taxon>
        <taxon>Dinophyceae</taxon>
        <taxon>Suessiales</taxon>
        <taxon>Symbiodiniaceae</taxon>
        <taxon>Durusdinium</taxon>
    </lineage>
</organism>
<comment type="caution">
    <text evidence="1">The sequence shown here is derived from an EMBL/GenBank/DDBJ whole genome shotgun (WGS) entry which is preliminary data.</text>
</comment>
<evidence type="ECO:0008006" key="3">
    <source>
        <dbReference type="Google" id="ProtNLM"/>
    </source>
</evidence>
<dbReference type="Proteomes" id="UP001642484">
    <property type="component" value="Unassembled WGS sequence"/>
</dbReference>
<sequence length="60" mass="7091">TSSDLWSAGCILYEMYKRQPLFARDLPRRVKTLESLFGRPEGVKTLESWLAEWRSMEAKR</sequence>
<keyword evidence="2" id="KW-1185">Reference proteome</keyword>
<feature type="non-terminal residue" evidence="1">
    <location>
        <position position="1"/>
    </location>
</feature>
<dbReference type="InterPro" id="IPR011009">
    <property type="entry name" value="Kinase-like_dom_sf"/>
</dbReference>
<protein>
    <recommendedName>
        <fullName evidence="3">Protein kinase domain-containing protein</fullName>
    </recommendedName>
</protein>
<dbReference type="SUPFAM" id="SSF56112">
    <property type="entry name" value="Protein kinase-like (PK-like)"/>
    <property type="match status" value="1"/>
</dbReference>
<name>A0ABP0ISJ2_9DINO</name>
<reference evidence="1 2" key="1">
    <citation type="submission" date="2024-02" db="EMBL/GenBank/DDBJ databases">
        <authorList>
            <person name="Chen Y."/>
            <person name="Shah S."/>
            <person name="Dougan E. K."/>
            <person name="Thang M."/>
            <person name="Chan C."/>
        </authorList>
    </citation>
    <scope>NUCLEOTIDE SEQUENCE [LARGE SCALE GENOMIC DNA]</scope>
</reference>